<dbReference type="RefSeq" id="WP_120727336.1">
    <property type="nucleotide sequence ID" value="NZ_RBAK01000003.1"/>
</dbReference>
<name>A0A3A9ZJK1_9ACTN</name>
<comment type="caution">
    <text evidence="3">The sequence shown here is derived from an EMBL/GenBank/DDBJ whole genome shotgun (WGS) entry which is preliminary data.</text>
</comment>
<feature type="region of interest" description="Disordered" evidence="1">
    <location>
        <begin position="32"/>
        <end position="70"/>
    </location>
</feature>
<keyword evidence="2" id="KW-0732">Signal</keyword>
<evidence type="ECO:0000313" key="3">
    <source>
        <dbReference type="EMBL" id="RKN48285.1"/>
    </source>
</evidence>
<dbReference type="OrthoDB" id="3742379at2"/>
<sequence length="307" mass="32731">MLSRRAGRRGIAPLALAALLAATVGVPAHAGPPGAECPPGQLDCNVWDDDPGDPGDPGDGGDDGGGDGGGGGGGGKCMWNGRVIACYDDVLGWFNNSDGCYYKVAEPQPSVPPEGQRWYVQSCNGGAVGEQNEVLLASPPPGFGAPPDPEELARRALASIRLERPRIAIAPDKDKGPGLVGLPVWMWASGGREYFGPIRKRVTDRGLTVRIEAKVDRVVWYMGNGDKQDCKGAGTPYEADGPHAGKKSPDCGYHKGYAKADRYRVFAVTHWTVRWWARGVEQSPPFRQTRTSDAATIRINELQVVAE</sequence>
<evidence type="ECO:0000313" key="4">
    <source>
        <dbReference type="Proteomes" id="UP000281726"/>
    </source>
</evidence>
<reference evidence="3 4" key="1">
    <citation type="journal article" date="2004" name="Syst. Appl. Microbiol.">
        <title>Cryptoendolithic actinomycetes from antarctic sandstone rock samples: Micromonospora endolithica sp. nov. and two isolates related to Micromonospora coerulea Jensen 1932.</title>
        <authorList>
            <person name="Hirsch P."/>
            <person name="Mevs U."/>
            <person name="Kroppenstedt R.M."/>
            <person name="Schumann P."/>
            <person name="Stackebrandt E."/>
        </authorList>
    </citation>
    <scope>NUCLEOTIDE SEQUENCE [LARGE SCALE GENOMIC DNA]</scope>
    <source>
        <strain evidence="3 4">JCM 12677</strain>
    </source>
</reference>
<dbReference type="EMBL" id="RBAK01000003">
    <property type="protein sequence ID" value="RKN48285.1"/>
    <property type="molecule type" value="Genomic_DNA"/>
</dbReference>
<feature type="chain" id="PRO_5017422560" description="ATP/GTP-binding protein" evidence="2">
    <location>
        <begin position="31"/>
        <end position="307"/>
    </location>
</feature>
<dbReference type="AlphaFoldDB" id="A0A3A9ZJK1"/>
<feature type="signal peptide" evidence="2">
    <location>
        <begin position="1"/>
        <end position="30"/>
    </location>
</feature>
<dbReference type="Proteomes" id="UP000281726">
    <property type="component" value="Unassembled WGS sequence"/>
</dbReference>
<evidence type="ECO:0008006" key="5">
    <source>
        <dbReference type="Google" id="ProtNLM"/>
    </source>
</evidence>
<proteinExistence type="predicted"/>
<keyword evidence="4" id="KW-1185">Reference proteome</keyword>
<gene>
    <name evidence="3" type="ORF">D7223_09710</name>
</gene>
<accession>A0A3A9ZJK1</accession>
<organism evidence="3 4">
    <name type="scientific">Micromonospora endolithica</name>
    <dbReference type="NCBI Taxonomy" id="230091"/>
    <lineage>
        <taxon>Bacteria</taxon>
        <taxon>Bacillati</taxon>
        <taxon>Actinomycetota</taxon>
        <taxon>Actinomycetes</taxon>
        <taxon>Micromonosporales</taxon>
        <taxon>Micromonosporaceae</taxon>
        <taxon>Micromonospora</taxon>
    </lineage>
</organism>
<protein>
    <recommendedName>
        <fullName evidence="5">ATP/GTP-binding protein</fullName>
    </recommendedName>
</protein>
<evidence type="ECO:0000256" key="2">
    <source>
        <dbReference type="SAM" id="SignalP"/>
    </source>
</evidence>
<evidence type="ECO:0000256" key="1">
    <source>
        <dbReference type="SAM" id="MobiDB-lite"/>
    </source>
</evidence>